<keyword evidence="2" id="KW-1185">Reference proteome</keyword>
<accession>A0A395R8Y1</accession>
<name>A0A395R8Y1_9PSED</name>
<comment type="caution">
    <text evidence="1">The sequence shown here is derived from an EMBL/GenBank/DDBJ whole genome shotgun (WGS) entry which is preliminary data.</text>
</comment>
<proteinExistence type="predicted"/>
<evidence type="ECO:0000313" key="1">
    <source>
        <dbReference type="EMBL" id="RGP56566.1"/>
    </source>
</evidence>
<evidence type="ECO:0000313" key="2">
    <source>
        <dbReference type="Proteomes" id="UP000265411"/>
    </source>
</evidence>
<dbReference type="AlphaFoldDB" id="A0A395R8Y1"/>
<dbReference type="RefSeq" id="WP_118129443.1">
    <property type="nucleotide sequence ID" value="NZ_LMAZ01000001.1"/>
</dbReference>
<reference evidence="1 2" key="1">
    <citation type="journal article" date="2018" name="Syst. Appl. Microbiol.">
        <title>Pseudomonas gallaeciensis sp. nov., isolated from crude-oil-contaminated intertidal sand samples after the Prestige oil spill.</title>
        <authorList>
            <person name="Mulet M."/>
            <person name="Sanchez D."/>
            <person name="Rodriguez A.C."/>
            <person name="Nogales B."/>
            <person name="Bosch R."/>
            <person name="Busquets A."/>
            <person name="Gomila M."/>
            <person name="Lalucat J."/>
            <person name="Garcia-Valdes E."/>
        </authorList>
    </citation>
    <scope>NUCLEOTIDE SEQUENCE [LARGE SCALE GENOMIC DNA]</scope>
    <source>
        <strain evidence="1 2">V113</strain>
    </source>
</reference>
<sequence>MLGPPINIEISPALRVNETAARYQSLWLLIAICHACRSGKMSLPVHIVRARFPGKANWRMLISRAFSDFERWGVDVGWGHDVSRDIALLDLRQRSKGPFWVDAATLSRVRVLVDGAEIDPLSVASFLGEGTTHTVAQRNVARRNVVPSRDDVTYWGHLAQALRLTRDGCVEQSHNQLNEHYGLAKASAKTDFQRNLAVLKETLAWRKMGNEHKSHETLNDLEQLLALPDECNEMPTLHAMAHVARGWDLYSRGDVQAANVELEKFAFNSNLQLVIRYNPKVRLEYLNLRALVSKERALSQNHLSLEERRSAAEDSISSLSEALQSAYEADSIEAAQDVAANIGFSSWLFWKGNLIDVERAQTEHLSQLQAVSWISLSEWICDRFGVGGSSAWNLIFLLRVARGNCNHFQPKDVKTFQAQQPLTLESVFRAAQPFDVAFSKAKGFTDWSSAAAFAIEESDTSHVQYPLLQVANLLLEAAWYSTYEKGLCSEAYNAVERLEGIVDKLQAKHRRFFRESLDLLPAELRNLI</sequence>
<dbReference type="EMBL" id="LMAZ01000001">
    <property type="protein sequence ID" value="RGP56566.1"/>
    <property type="molecule type" value="Genomic_DNA"/>
</dbReference>
<dbReference type="Proteomes" id="UP000265411">
    <property type="component" value="Unassembled WGS sequence"/>
</dbReference>
<organism evidence="1 2">
    <name type="scientific">Pseudomonas abyssi</name>
    <dbReference type="NCBI Taxonomy" id="170540"/>
    <lineage>
        <taxon>Bacteria</taxon>
        <taxon>Pseudomonadati</taxon>
        <taxon>Pseudomonadota</taxon>
        <taxon>Gammaproteobacteria</taxon>
        <taxon>Pseudomonadales</taxon>
        <taxon>Pseudomonadaceae</taxon>
        <taxon>Pseudomonas</taxon>
    </lineage>
</organism>
<protein>
    <submittedName>
        <fullName evidence="1">Uncharacterized protein</fullName>
    </submittedName>
</protein>
<dbReference type="OrthoDB" id="8827675at2"/>
<gene>
    <name evidence="1" type="ORF">ASB58_04155</name>
</gene>